<reference evidence="1" key="1">
    <citation type="submission" date="2021-06" db="EMBL/GenBank/DDBJ databases">
        <authorList>
            <person name="Kallberg Y."/>
            <person name="Tangrot J."/>
            <person name="Rosling A."/>
        </authorList>
    </citation>
    <scope>NUCLEOTIDE SEQUENCE</scope>
    <source>
        <strain evidence="1">FL966</strain>
    </source>
</reference>
<evidence type="ECO:0000313" key="1">
    <source>
        <dbReference type="EMBL" id="CAG8805892.1"/>
    </source>
</evidence>
<dbReference type="AlphaFoldDB" id="A0A9N9K129"/>
<organism evidence="1 2">
    <name type="scientific">Cetraspora pellucida</name>
    <dbReference type="NCBI Taxonomy" id="1433469"/>
    <lineage>
        <taxon>Eukaryota</taxon>
        <taxon>Fungi</taxon>
        <taxon>Fungi incertae sedis</taxon>
        <taxon>Mucoromycota</taxon>
        <taxon>Glomeromycotina</taxon>
        <taxon>Glomeromycetes</taxon>
        <taxon>Diversisporales</taxon>
        <taxon>Gigasporaceae</taxon>
        <taxon>Cetraspora</taxon>
    </lineage>
</organism>
<proteinExistence type="predicted"/>
<gene>
    <name evidence="1" type="ORF">CPELLU_LOCUS18147</name>
</gene>
<sequence>MDDISDVEEFQFDEVNPEFEQESETESLVEELIDNKEIPEIACFISWFHIKTIIHSNLPIEYSATSPEEVATIFHITDWADPSHA</sequence>
<protein>
    <submittedName>
        <fullName evidence="1">21778_t:CDS:1</fullName>
    </submittedName>
</protein>
<keyword evidence="2" id="KW-1185">Reference proteome</keyword>
<dbReference type="OrthoDB" id="2366889at2759"/>
<accession>A0A9N9K129</accession>
<dbReference type="EMBL" id="CAJVQA010034510">
    <property type="protein sequence ID" value="CAG8805892.1"/>
    <property type="molecule type" value="Genomic_DNA"/>
</dbReference>
<dbReference type="Proteomes" id="UP000789759">
    <property type="component" value="Unassembled WGS sequence"/>
</dbReference>
<evidence type="ECO:0000313" key="2">
    <source>
        <dbReference type="Proteomes" id="UP000789759"/>
    </source>
</evidence>
<name>A0A9N9K129_9GLOM</name>
<comment type="caution">
    <text evidence="1">The sequence shown here is derived from an EMBL/GenBank/DDBJ whole genome shotgun (WGS) entry which is preliminary data.</text>
</comment>